<keyword evidence="5" id="KW-0479">Metal-binding</keyword>
<keyword evidence="3" id="KW-0639">Primosome</keyword>
<evidence type="ECO:0000256" key="8">
    <source>
        <dbReference type="SAM" id="MobiDB-lite"/>
    </source>
</evidence>
<dbReference type="Pfam" id="PF04104">
    <property type="entry name" value="DNA_primase_lrg"/>
    <property type="match status" value="1"/>
</dbReference>
<protein>
    <recommendedName>
        <fullName evidence="9">DNA primase large subunit C-terminal domain-containing protein</fullName>
    </recommendedName>
</protein>
<gene>
    <name evidence="10" type="ORF">DSPE1174_LOCUS29805</name>
</gene>
<keyword evidence="6" id="KW-0408">Iron</keyword>
<dbReference type="GO" id="GO:0051539">
    <property type="term" value="F:4 iron, 4 sulfur cluster binding"/>
    <property type="evidence" value="ECO:0007669"/>
    <property type="project" value="UniProtKB-KW"/>
</dbReference>
<feature type="compositionally biased region" description="Polar residues" evidence="8">
    <location>
        <begin position="205"/>
        <end position="215"/>
    </location>
</feature>
<feature type="compositionally biased region" description="Basic and acidic residues" evidence="8">
    <location>
        <begin position="1"/>
        <end position="19"/>
    </location>
</feature>
<proteinExistence type="predicted"/>
<reference evidence="10" key="1">
    <citation type="submission" date="2021-01" db="EMBL/GenBank/DDBJ databases">
        <authorList>
            <person name="Corre E."/>
            <person name="Pelletier E."/>
            <person name="Niang G."/>
            <person name="Scheremetjew M."/>
            <person name="Finn R."/>
            <person name="Kale V."/>
            <person name="Holt S."/>
            <person name="Cochrane G."/>
            <person name="Meng A."/>
            <person name="Brown T."/>
            <person name="Cohen L."/>
        </authorList>
    </citation>
    <scope>NUCLEOTIDE SEQUENCE</scope>
    <source>
        <strain evidence="10">CCMP1381</strain>
    </source>
</reference>
<evidence type="ECO:0000256" key="2">
    <source>
        <dbReference type="ARBA" id="ARBA00022485"/>
    </source>
</evidence>
<dbReference type="InterPro" id="IPR058560">
    <property type="entry name" value="DNA_primase_C"/>
</dbReference>
<evidence type="ECO:0000313" key="10">
    <source>
        <dbReference type="EMBL" id="CAD9480636.1"/>
    </source>
</evidence>
<comment type="cofactor">
    <cofactor evidence="1">
        <name>[4Fe-4S] cluster</name>
        <dbReference type="ChEBI" id="CHEBI:49883"/>
    </cofactor>
</comment>
<dbReference type="GO" id="GO:0005658">
    <property type="term" value="C:alpha DNA polymerase:primase complex"/>
    <property type="evidence" value="ECO:0007669"/>
    <property type="project" value="TreeGrafter"/>
</dbReference>
<dbReference type="EMBL" id="HBGS01057156">
    <property type="protein sequence ID" value="CAD9480636.1"/>
    <property type="molecule type" value="Transcribed_RNA"/>
</dbReference>
<dbReference type="PANTHER" id="PTHR10537">
    <property type="entry name" value="DNA PRIMASE LARGE SUBUNIT"/>
    <property type="match status" value="1"/>
</dbReference>
<feature type="region of interest" description="Disordered" evidence="8">
    <location>
        <begin position="202"/>
        <end position="242"/>
    </location>
</feature>
<evidence type="ECO:0000256" key="4">
    <source>
        <dbReference type="ARBA" id="ARBA00022705"/>
    </source>
</evidence>
<dbReference type="GO" id="GO:0046872">
    <property type="term" value="F:metal ion binding"/>
    <property type="evidence" value="ECO:0007669"/>
    <property type="project" value="UniProtKB-KW"/>
</dbReference>
<dbReference type="InterPro" id="IPR007238">
    <property type="entry name" value="DNA_primase_lsu_euk/arc"/>
</dbReference>
<feature type="compositionally biased region" description="Polar residues" evidence="8">
    <location>
        <begin position="228"/>
        <end position="242"/>
    </location>
</feature>
<feature type="region of interest" description="Disordered" evidence="8">
    <location>
        <begin position="1"/>
        <end position="20"/>
    </location>
</feature>
<feature type="compositionally biased region" description="Basic and acidic residues" evidence="8">
    <location>
        <begin position="216"/>
        <end position="227"/>
    </location>
</feature>
<evidence type="ECO:0000256" key="7">
    <source>
        <dbReference type="ARBA" id="ARBA00023014"/>
    </source>
</evidence>
<accession>A0A7S2MFN3</accession>
<evidence type="ECO:0000256" key="5">
    <source>
        <dbReference type="ARBA" id="ARBA00022723"/>
    </source>
</evidence>
<evidence type="ECO:0000256" key="1">
    <source>
        <dbReference type="ARBA" id="ARBA00001966"/>
    </source>
</evidence>
<dbReference type="GO" id="GO:0006269">
    <property type="term" value="P:DNA replication, synthesis of primer"/>
    <property type="evidence" value="ECO:0007669"/>
    <property type="project" value="UniProtKB-KW"/>
</dbReference>
<sequence length="242" mass="27100">MKSKQAKENGDVTPERMDELSDQSMPLCMRGLHKGLRRDHKLKHQGRLQYSLFLKGSGMSLEDSIRFFQEEFTRVMTTEAFNKEHRYNLQHSYGKVGNRTSYSAHSCVKIILGASPQASEHHGCPYKHSDVANVSTLLGSMNISGASRDSILTPMRKGDYQVACQRHFEVTHPDAFSKNVDVDIGVGNHPVAWTEASIAYHKSSQENSTPSSDTLRTPEAKMRDKPAKQTSPQSTTQFPMSV</sequence>
<evidence type="ECO:0000259" key="9">
    <source>
        <dbReference type="Pfam" id="PF04104"/>
    </source>
</evidence>
<organism evidence="10">
    <name type="scientific">Octactis speculum</name>
    <dbReference type="NCBI Taxonomy" id="3111310"/>
    <lineage>
        <taxon>Eukaryota</taxon>
        <taxon>Sar</taxon>
        <taxon>Stramenopiles</taxon>
        <taxon>Ochrophyta</taxon>
        <taxon>Dictyochophyceae</taxon>
        <taxon>Dictyochales</taxon>
        <taxon>Dictyochaceae</taxon>
        <taxon>Octactis</taxon>
    </lineage>
</organism>
<keyword evidence="7" id="KW-0411">Iron-sulfur</keyword>
<dbReference type="PANTHER" id="PTHR10537:SF3">
    <property type="entry name" value="DNA PRIMASE LARGE SUBUNIT"/>
    <property type="match status" value="1"/>
</dbReference>
<evidence type="ECO:0000256" key="3">
    <source>
        <dbReference type="ARBA" id="ARBA00022515"/>
    </source>
</evidence>
<dbReference type="GO" id="GO:0006270">
    <property type="term" value="P:DNA replication initiation"/>
    <property type="evidence" value="ECO:0007669"/>
    <property type="project" value="TreeGrafter"/>
</dbReference>
<keyword evidence="2" id="KW-0004">4Fe-4S</keyword>
<keyword evidence="4" id="KW-0235">DNA replication</keyword>
<name>A0A7S2MFN3_9STRA</name>
<feature type="domain" description="DNA primase large subunit C-terminal" evidence="9">
    <location>
        <begin position="18"/>
        <end position="191"/>
    </location>
</feature>
<dbReference type="AlphaFoldDB" id="A0A7S2MFN3"/>
<evidence type="ECO:0000256" key="6">
    <source>
        <dbReference type="ARBA" id="ARBA00023004"/>
    </source>
</evidence>